<accession>A0A328PU56</accession>
<keyword evidence="3" id="KW-1185">Reference proteome</keyword>
<dbReference type="RefSeq" id="WP_112664965.1">
    <property type="nucleotide sequence ID" value="NZ_QKVO01000001.1"/>
</dbReference>
<dbReference type="OrthoDB" id="4404208at2"/>
<reference evidence="3" key="1">
    <citation type="submission" date="2018-06" db="EMBL/GenBank/DDBJ databases">
        <authorList>
            <person name="Martinez Ocampo F."/>
            <person name="Quiroz Castaneda R.E."/>
            <person name="Rojas Lopez X."/>
        </authorList>
    </citation>
    <scope>NUCLEOTIDE SEQUENCE [LARGE SCALE GENOMIC DNA]</scope>
    <source>
        <strain evidence="3">INIFAP02</strain>
    </source>
</reference>
<sequence>MFTLEDLEKSEALQTIVIPLIVPTQAEVTICRNLDWSRYDLNACYGKPWIDARGKEQSWYDVQLTVNSADYLPSRKEWFYMVTDNGYIFKACFTGKKIKKLNTFENKRIIGEWIKSLLVEWEALDEFQFVHQDRGGIGIVTKEALEFYGGDTIFIKKTSKTKKDKKGIERDVWFISFPHKNYLEECGIQ</sequence>
<protein>
    <recommendedName>
        <fullName evidence="1">Restriction endonuclease type II NgoFVII C-terminal B3-like DNA-binding domain-containing protein</fullName>
    </recommendedName>
</protein>
<dbReference type="AlphaFoldDB" id="A0A328PU56"/>
<comment type="caution">
    <text evidence="2">The sequence shown here is derived from an EMBL/GenBank/DDBJ whole genome shotgun (WGS) entry which is preliminary data.</text>
</comment>
<dbReference type="Pfam" id="PF20731">
    <property type="entry name" value="RE_NgoFVII_C"/>
    <property type="match status" value="1"/>
</dbReference>
<dbReference type="EMBL" id="QKVO01000001">
    <property type="protein sequence ID" value="RAO95300.1"/>
    <property type="molecule type" value="Genomic_DNA"/>
</dbReference>
<organism evidence="2 3">
    <name type="scientific">Mycoplasma wenyonii</name>
    <dbReference type="NCBI Taxonomy" id="65123"/>
    <lineage>
        <taxon>Bacteria</taxon>
        <taxon>Bacillati</taxon>
        <taxon>Mycoplasmatota</taxon>
        <taxon>Mollicutes</taxon>
        <taxon>Mycoplasmataceae</taxon>
        <taxon>Mycoplasma</taxon>
    </lineage>
</organism>
<proteinExistence type="predicted"/>
<gene>
    <name evidence="2" type="ORF">DNK47_00360</name>
</gene>
<feature type="domain" description="Restriction endonuclease type II NgoFVII C-terminal B3-like DNA-binding" evidence="1">
    <location>
        <begin position="40"/>
        <end position="123"/>
    </location>
</feature>
<evidence type="ECO:0000313" key="3">
    <source>
        <dbReference type="Proteomes" id="UP000249762"/>
    </source>
</evidence>
<dbReference type="InterPro" id="IPR048923">
    <property type="entry name" value="RE_NgoFVII_C"/>
</dbReference>
<name>A0A328PU56_9MOLU</name>
<evidence type="ECO:0000313" key="2">
    <source>
        <dbReference type="EMBL" id="RAO95300.1"/>
    </source>
</evidence>
<evidence type="ECO:0000259" key="1">
    <source>
        <dbReference type="Pfam" id="PF20731"/>
    </source>
</evidence>
<dbReference type="Proteomes" id="UP000249762">
    <property type="component" value="Unassembled WGS sequence"/>
</dbReference>